<sequence>MNKMLIAGGVVVAAIIVSIAYGASMNPGGNEQRSGGEIWNFRISGEEFNDISTIRAGLPVLEGGTYKIGFVPMGDSPAKIDLTIKGKWTESYRLEPSWGTIFSEEFVLKKSLVDTGISKYYTWEYIGQKYVQIPELEGKIPSSDEPIYEIIIARSGNLEGSVSISLTKVDRSI</sequence>
<dbReference type="EMBL" id="KF900504">
    <property type="protein sequence ID" value="AIE97320.1"/>
    <property type="molecule type" value="Genomic_DNA"/>
</dbReference>
<dbReference type="AlphaFoldDB" id="A0A075FZV9"/>
<reference evidence="1" key="1">
    <citation type="journal article" date="2014" name="Genome Biol. Evol.">
        <title>Pangenome evidence for extensive interdomain horizontal transfer affecting lineage core and shell genes in uncultured planktonic thaumarchaeota and euryarchaeota.</title>
        <authorList>
            <person name="Deschamps P."/>
            <person name="Zivanovic Y."/>
            <person name="Moreira D."/>
            <person name="Rodriguez-Valera F."/>
            <person name="Lopez-Garcia P."/>
        </authorList>
    </citation>
    <scope>NUCLEOTIDE SEQUENCE</scope>
</reference>
<protein>
    <submittedName>
        <fullName evidence="1">Uncharacterized protein</fullName>
    </submittedName>
</protein>
<name>A0A075FZV9_9ARCH</name>
<proteinExistence type="predicted"/>
<organism evidence="1">
    <name type="scientific">uncultured marine thaumarchaeote AD1000_96_F07</name>
    <dbReference type="NCBI Taxonomy" id="1455948"/>
    <lineage>
        <taxon>Archaea</taxon>
        <taxon>Nitrososphaerota</taxon>
        <taxon>environmental samples</taxon>
    </lineage>
</organism>
<accession>A0A075FZV9</accession>
<evidence type="ECO:0000313" key="1">
    <source>
        <dbReference type="EMBL" id="AIE97320.1"/>
    </source>
</evidence>